<sequence>EPTKQKVLDYLPKLKSMKFKNTEPVINKVAGFNFHNKSKLDFEKLKADPDNIAANLRNYINGFSAGGREIIEYFSFNDQIARLDEANLLFLVVSRFSEVDLHPDNVSSIEMGYVFEELIRKFSELSNETAGEHFTPREVIRLMVNILFLNDKEILTKKGIVKTIYDPACGTGGMLSVAENYLRELNPRASLEVFGQEVNPESYAICKSDMLIKGQNTANIKFGNSFTIDGLETEKFDYMLSNPPFGVEWKKVQTHVTKEHEVKGYGGRFGAGLPRISDGSFLFLQHMIFKMKPTNNGTRLGIVFNGSPLFSGGAGSGESEIRKWIIENDMLEAIIAMPDQLFYNTGIFTYIWILTNRKPPERKGKIQMVNAVSFFEKMSRSLGNKRNEISDRQIDEITGIYGDFIEGEFCRIFDNEDFGYNRITVERPLRLNFQTSEERLTLLENEKVFQNLSRPKKKGKAGLKQKEEGEKLQQDILGMLKSMDGSVIYKNREKFEKALKEHCKKYGLALPAPIQKAVLKALSEQDETADICLDKKGNPEPDTSLRDNENVPLKEDVREYFEREVLPHVPDAWIDESKTVKGYEINITKYFYKYKPLRSLEEIRADILELELQTQGLIDEVVEI</sequence>
<keyword evidence="5" id="KW-0949">S-adenosyl-L-methionine</keyword>
<evidence type="ECO:0000256" key="3">
    <source>
        <dbReference type="ARBA" id="ARBA00022603"/>
    </source>
</evidence>
<dbReference type="InterPro" id="IPR003356">
    <property type="entry name" value="DNA_methylase_A-5"/>
</dbReference>
<dbReference type="Proteomes" id="UP000603545">
    <property type="component" value="Unassembled WGS sequence"/>
</dbReference>
<dbReference type="GO" id="GO:0003677">
    <property type="term" value="F:DNA binding"/>
    <property type="evidence" value="ECO:0007669"/>
    <property type="project" value="InterPro"/>
</dbReference>
<organism evidence="9 10">
    <name type="scientific">Candidatus Desulfaltia bathyphila</name>
    <dbReference type="NCBI Taxonomy" id="2841697"/>
    <lineage>
        <taxon>Bacteria</taxon>
        <taxon>Pseudomonadati</taxon>
        <taxon>Thermodesulfobacteriota</taxon>
        <taxon>Desulfobacteria</taxon>
        <taxon>Desulfobacterales</taxon>
        <taxon>Desulfobacterales incertae sedis</taxon>
        <taxon>Candidatus Desulfaltia</taxon>
    </lineage>
</organism>
<dbReference type="Gene3D" id="3.40.50.150">
    <property type="entry name" value="Vaccinia Virus protein VP39"/>
    <property type="match status" value="1"/>
</dbReference>
<evidence type="ECO:0000256" key="5">
    <source>
        <dbReference type="ARBA" id="ARBA00022691"/>
    </source>
</evidence>
<evidence type="ECO:0000256" key="6">
    <source>
        <dbReference type="ARBA" id="ARBA00022747"/>
    </source>
</evidence>
<comment type="catalytic activity">
    <reaction evidence="7">
        <text>a 2'-deoxyadenosine in DNA + S-adenosyl-L-methionine = an N(6)-methyl-2'-deoxyadenosine in DNA + S-adenosyl-L-homocysteine + H(+)</text>
        <dbReference type="Rhea" id="RHEA:15197"/>
        <dbReference type="Rhea" id="RHEA-COMP:12418"/>
        <dbReference type="Rhea" id="RHEA-COMP:12419"/>
        <dbReference type="ChEBI" id="CHEBI:15378"/>
        <dbReference type="ChEBI" id="CHEBI:57856"/>
        <dbReference type="ChEBI" id="CHEBI:59789"/>
        <dbReference type="ChEBI" id="CHEBI:90615"/>
        <dbReference type="ChEBI" id="CHEBI:90616"/>
        <dbReference type="EC" id="2.1.1.72"/>
    </reaction>
</comment>
<comment type="caution">
    <text evidence="9">The sequence shown here is derived from an EMBL/GenBank/DDBJ whole genome shotgun (WGS) entry which is preliminary data.</text>
</comment>
<dbReference type="PANTHER" id="PTHR42933">
    <property type="entry name" value="SLR6095 PROTEIN"/>
    <property type="match status" value="1"/>
</dbReference>
<keyword evidence="4" id="KW-0808">Transferase</keyword>
<evidence type="ECO:0000256" key="4">
    <source>
        <dbReference type="ARBA" id="ARBA00022679"/>
    </source>
</evidence>
<dbReference type="GO" id="GO:0009007">
    <property type="term" value="F:site-specific DNA-methyltransferase (adenine-specific) activity"/>
    <property type="evidence" value="ECO:0007669"/>
    <property type="project" value="UniProtKB-EC"/>
</dbReference>
<dbReference type="EC" id="2.1.1.72" evidence="2"/>
<evidence type="ECO:0000256" key="1">
    <source>
        <dbReference type="ARBA" id="ARBA00006594"/>
    </source>
</evidence>
<dbReference type="SUPFAM" id="SSF53335">
    <property type="entry name" value="S-adenosyl-L-methionine-dependent methyltransferases"/>
    <property type="match status" value="1"/>
</dbReference>
<dbReference type="PRINTS" id="PR00507">
    <property type="entry name" value="N12N6MTFRASE"/>
</dbReference>
<dbReference type="PROSITE" id="PS00092">
    <property type="entry name" value="N6_MTASE"/>
    <property type="match status" value="1"/>
</dbReference>
<reference evidence="9 10" key="1">
    <citation type="submission" date="2020-08" db="EMBL/GenBank/DDBJ databases">
        <title>Bridging the membrane lipid divide: bacteria of the FCB group superphylum have the potential to synthesize archaeal ether lipids.</title>
        <authorList>
            <person name="Villanueva L."/>
            <person name="Von Meijenfeldt F.A.B."/>
            <person name="Westbye A.B."/>
            <person name="Yadav S."/>
            <person name="Hopmans E.C."/>
            <person name="Dutilh B.E."/>
            <person name="Sinninghe Damste J.S."/>
        </authorList>
    </citation>
    <scope>NUCLEOTIDE SEQUENCE [LARGE SCALE GENOMIC DNA]</scope>
    <source>
        <strain evidence="9">NIOZ-UU82</strain>
    </source>
</reference>
<name>A0A8J6T6R4_9BACT</name>
<dbReference type="GO" id="GO:0008170">
    <property type="term" value="F:N-methyltransferase activity"/>
    <property type="evidence" value="ECO:0007669"/>
    <property type="project" value="InterPro"/>
</dbReference>
<accession>A0A8J6T6R4</accession>
<keyword evidence="6" id="KW-0680">Restriction system</keyword>
<keyword evidence="3 9" id="KW-0489">Methyltransferase</keyword>
<dbReference type="InterPro" id="IPR051537">
    <property type="entry name" value="DNA_Adenine_Mtase"/>
</dbReference>
<proteinExistence type="inferred from homology"/>
<feature type="non-terminal residue" evidence="9">
    <location>
        <position position="1"/>
    </location>
</feature>
<protein>
    <recommendedName>
        <fullName evidence="2">site-specific DNA-methyltransferase (adenine-specific)</fullName>
        <ecNumber evidence="2">2.1.1.72</ecNumber>
    </recommendedName>
</protein>
<evidence type="ECO:0000313" key="9">
    <source>
        <dbReference type="EMBL" id="MBC8199287.1"/>
    </source>
</evidence>
<feature type="domain" description="DNA methylase adenine-specific" evidence="8">
    <location>
        <begin position="111"/>
        <end position="416"/>
    </location>
</feature>
<dbReference type="GO" id="GO:0009307">
    <property type="term" value="P:DNA restriction-modification system"/>
    <property type="evidence" value="ECO:0007669"/>
    <property type="project" value="UniProtKB-KW"/>
</dbReference>
<dbReference type="Pfam" id="PF02384">
    <property type="entry name" value="N6_Mtase"/>
    <property type="match status" value="1"/>
</dbReference>
<dbReference type="CDD" id="cd02440">
    <property type="entry name" value="AdoMet_MTases"/>
    <property type="match status" value="1"/>
</dbReference>
<comment type="similarity">
    <text evidence="1">Belongs to the N(4)/N(6)-methyltransferase family.</text>
</comment>
<evidence type="ECO:0000256" key="2">
    <source>
        <dbReference type="ARBA" id="ARBA00011900"/>
    </source>
</evidence>
<dbReference type="AlphaFoldDB" id="A0A8J6T6R4"/>
<gene>
    <name evidence="9" type="ORF">H8E80_04485</name>
</gene>
<dbReference type="InterPro" id="IPR002052">
    <property type="entry name" value="DNA_methylase_N6_adenine_CS"/>
</dbReference>
<evidence type="ECO:0000313" key="10">
    <source>
        <dbReference type="Proteomes" id="UP000603545"/>
    </source>
</evidence>
<evidence type="ECO:0000259" key="8">
    <source>
        <dbReference type="Pfam" id="PF02384"/>
    </source>
</evidence>
<dbReference type="EMBL" id="JACNLL010000045">
    <property type="protein sequence ID" value="MBC8199287.1"/>
    <property type="molecule type" value="Genomic_DNA"/>
</dbReference>
<evidence type="ECO:0000256" key="7">
    <source>
        <dbReference type="ARBA" id="ARBA00047942"/>
    </source>
</evidence>
<dbReference type="PANTHER" id="PTHR42933:SF3">
    <property type="entry name" value="TYPE I RESTRICTION ENZYME MJAVIII METHYLASE SUBUNIT"/>
    <property type="match status" value="1"/>
</dbReference>
<dbReference type="InterPro" id="IPR029063">
    <property type="entry name" value="SAM-dependent_MTases_sf"/>
</dbReference>
<dbReference type="GO" id="GO:0032259">
    <property type="term" value="P:methylation"/>
    <property type="evidence" value="ECO:0007669"/>
    <property type="project" value="UniProtKB-KW"/>
</dbReference>